<sequence>MEQDLARRGRRTFAVLFAGFALLLSVFTLGGGGTAYAADSTVDSVAAALKDKPVYVDPDSSVQLTSAQVDSLVSQIKGMHSGVPVYVALLPNNSTFNQPTLLQQLRNKVGQSGVYAANLGQSFHALDFSGKLRSGQADGLARAAAAGSGGNLDSALTSFVSSVDSAVTADGRGNPNGKSSSSKSGSGALVLILVLAVIAGGGYLAVAARKKQRANRRRAAELDGLKRAVDEDITAYGEVLDRLDFSPGDPAATDEMRADYSRALDQYEAAKAAAAAARRPEDMKSVTEALDEGRFALATLDARRHGTPLPERRPPCFFDPRHGPSVGEVTWAPPGGAPRPVPACAADMTRVDTGQQPQVRQVETAYGPQPYYNAGPAYAPWAGGYFGGSVLPALMIGTMMGSMFGGNETYVENNYYDNGGGGGWGDGGSGGDAGGGDGGGWGDSGGSSDWG</sequence>
<evidence type="ECO:0000256" key="2">
    <source>
        <dbReference type="SAM" id="Phobius"/>
    </source>
</evidence>
<evidence type="ECO:0000256" key="1">
    <source>
        <dbReference type="SAM" id="MobiDB-lite"/>
    </source>
</evidence>
<evidence type="ECO:0000313" key="3">
    <source>
        <dbReference type="EMBL" id="MBS2551492.1"/>
    </source>
</evidence>
<comment type="caution">
    <text evidence="3">The sequence shown here is derived from an EMBL/GenBank/DDBJ whole genome shotgun (WGS) entry which is preliminary data.</text>
</comment>
<evidence type="ECO:0008006" key="5">
    <source>
        <dbReference type="Google" id="ProtNLM"/>
    </source>
</evidence>
<keyword evidence="2" id="KW-0812">Transmembrane</keyword>
<keyword evidence="4" id="KW-1185">Reference proteome</keyword>
<dbReference type="EMBL" id="JAAFYZ010000141">
    <property type="protein sequence ID" value="MBS2551492.1"/>
    <property type="molecule type" value="Genomic_DNA"/>
</dbReference>
<feature type="compositionally biased region" description="Gly residues" evidence="1">
    <location>
        <begin position="427"/>
        <end position="445"/>
    </location>
</feature>
<proteinExistence type="predicted"/>
<name>A0ABS5KZS3_9ACTN</name>
<evidence type="ECO:0000313" key="4">
    <source>
        <dbReference type="Proteomes" id="UP000730482"/>
    </source>
</evidence>
<reference evidence="3 4" key="1">
    <citation type="submission" date="2020-02" db="EMBL/GenBank/DDBJ databases">
        <title>Acidophilic actinobacteria isolated from forest soil.</title>
        <authorList>
            <person name="Golinska P."/>
        </authorList>
    </citation>
    <scope>NUCLEOTIDE SEQUENCE [LARGE SCALE GENOMIC DNA]</scope>
    <source>
        <strain evidence="3 4">NL8</strain>
    </source>
</reference>
<protein>
    <recommendedName>
        <fullName evidence="5">TPM domain-containing protein</fullName>
    </recommendedName>
</protein>
<accession>A0ABS5KZS3</accession>
<dbReference type="Proteomes" id="UP000730482">
    <property type="component" value="Unassembled WGS sequence"/>
</dbReference>
<feature type="transmembrane region" description="Helical" evidence="2">
    <location>
        <begin position="188"/>
        <end position="208"/>
    </location>
</feature>
<feature type="non-terminal residue" evidence="3">
    <location>
        <position position="451"/>
    </location>
</feature>
<feature type="region of interest" description="Disordered" evidence="1">
    <location>
        <begin position="427"/>
        <end position="451"/>
    </location>
</feature>
<gene>
    <name evidence="3" type="ORF">KGQ19_31955</name>
</gene>
<organism evidence="3 4">
    <name type="scientific">Catenulispora pinistramenti</name>
    <dbReference type="NCBI Taxonomy" id="2705254"/>
    <lineage>
        <taxon>Bacteria</taxon>
        <taxon>Bacillati</taxon>
        <taxon>Actinomycetota</taxon>
        <taxon>Actinomycetes</taxon>
        <taxon>Catenulisporales</taxon>
        <taxon>Catenulisporaceae</taxon>
        <taxon>Catenulispora</taxon>
    </lineage>
</organism>
<dbReference type="RefSeq" id="WP_212016113.1">
    <property type="nucleotide sequence ID" value="NZ_JAAFYZ010000141.1"/>
</dbReference>
<keyword evidence="2" id="KW-0472">Membrane</keyword>
<keyword evidence="2" id="KW-1133">Transmembrane helix</keyword>